<name>A0A2N9HZU6_FAGSY</name>
<proteinExistence type="predicted"/>
<evidence type="ECO:0000313" key="2">
    <source>
        <dbReference type="EMBL" id="SPD17264.1"/>
    </source>
</evidence>
<dbReference type="EMBL" id="OIVN01004425">
    <property type="protein sequence ID" value="SPD17264.1"/>
    <property type="molecule type" value="Genomic_DNA"/>
</dbReference>
<evidence type="ECO:0000313" key="1">
    <source>
        <dbReference type="EMBL" id="SPC88144.1"/>
    </source>
</evidence>
<dbReference type="EMBL" id="OIVN01000974">
    <property type="protein sequence ID" value="SPC88144.1"/>
    <property type="molecule type" value="Genomic_DNA"/>
</dbReference>
<sequence>MVLHVQEGRGDDGSLAVTLGDSLEGAMVLSRMQLRCALCGLSSGNVTEELLKAPRGLWWS</sequence>
<dbReference type="AlphaFoldDB" id="A0A2N9HZU6"/>
<accession>A0A2N9HZU6</accession>
<gene>
    <name evidence="1" type="ORF">FSB_LOCUS16026</name>
    <name evidence="2" type="ORF">FSB_LOCUS45146</name>
</gene>
<protein>
    <submittedName>
        <fullName evidence="2">Uncharacterized protein</fullName>
    </submittedName>
</protein>
<reference evidence="2" key="1">
    <citation type="submission" date="2018-02" db="EMBL/GenBank/DDBJ databases">
        <authorList>
            <person name="Cohen D.B."/>
            <person name="Kent A.D."/>
        </authorList>
    </citation>
    <scope>NUCLEOTIDE SEQUENCE</scope>
</reference>
<organism evidence="2">
    <name type="scientific">Fagus sylvatica</name>
    <name type="common">Beechnut</name>
    <dbReference type="NCBI Taxonomy" id="28930"/>
    <lineage>
        <taxon>Eukaryota</taxon>
        <taxon>Viridiplantae</taxon>
        <taxon>Streptophyta</taxon>
        <taxon>Embryophyta</taxon>
        <taxon>Tracheophyta</taxon>
        <taxon>Spermatophyta</taxon>
        <taxon>Magnoliopsida</taxon>
        <taxon>eudicotyledons</taxon>
        <taxon>Gunneridae</taxon>
        <taxon>Pentapetalae</taxon>
        <taxon>rosids</taxon>
        <taxon>fabids</taxon>
        <taxon>Fagales</taxon>
        <taxon>Fagaceae</taxon>
        <taxon>Fagus</taxon>
    </lineage>
</organism>